<name>A0A2R3Z7V3_9FLAO</name>
<accession>A0A2R3Z7V3</accession>
<dbReference type="Gene3D" id="1.25.40.10">
    <property type="entry name" value="Tetratricopeptide repeat domain"/>
    <property type="match status" value="1"/>
</dbReference>
<keyword evidence="7" id="KW-1185">Reference proteome</keyword>
<keyword evidence="4" id="KW-0472">Membrane</keyword>
<organism evidence="6 7">
    <name type="scientific">Christiangramia fulva</name>
    <dbReference type="NCBI Taxonomy" id="2126553"/>
    <lineage>
        <taxon>Bacteria</taxon>
        <taxon>Pseudomonadati</taxon>
        <taxon>Bacteroidota</taxon>
        <taxon>Flavobacteriia</taxon>
        <taxon>Flavobacteriales</taxon>
        <taxon>Flavobacteriaceae</taxon>
        <taxon>Christiangramia</taxon>
    </lineage>
</organism>
<gene>
    <name evidence="6" type="ORF">C7S20_14325</name>
</gene>
<evidence type="ECO:0000313" key="7">
    <source>
        <dbReference type="Proteomes" id="UP000241507"/>
    </source>
</evidence>
<keyword evidence="4" id="KW-1133">Transmembrane helix</keyword>
<dbReference type="PROSITE" id="PS01124">
    <property type="entry name" value="HTH_ARAC_FAMILY_2"/>
    <property type="match status" value="1"/>
</dbReference>
<proteinExistence type="predicted"/>
<sequence length="652" mass="75316">MSYIYNQKAMMSARVGKDKVFIQRLKQLILENLQNEQFGAEVLASQYGISRSQLHRKLKKSTGKSVTQFIKEIRLHEAFKMLVNDESTVSEIAYKVGFSSPTYFNTCFKDLYGYPPGEAKFRFEIQNDNMKEFPNTGKRSVLGRNKKNIILGASLLIIIISAILISNHSVSSQKPQSNEKFGDKTIALLPLQIEGGDEKQKKLGTEMTRAIIQKLQKINAIDKVSSYNAVMDFNNGKPDLTSTAKQLKVRFVTTGKLSFSENRFKIHLEAWDSDSKNIVWNKDFSGEWKIQEIFSFQADIAQSLATLMNAEIKAEESKDLKEVLTLNQEAYENYMAAETMLYNSPYNDYDKAQELYQRAIDLDPSFLEAYVGLANTWIFGGLIVGMYNEETAWGNAKRLLIKAQAIDPGNRSVEHSLYAGYYFYEWDFQKMEYYFQKYKDNPSTDFIAFIYDYAIKTGRYQAALNCLDRIFSENPTVAGNYGDRAELLMFMGNKKAALERLKTGDALFSYNRYYLSQSAKVYYYLGEYDLARQQLKHMEEIGALNNTLSLWLSSNLTKKGEGKSSEYYLNRLKDLYKAHATGSPAWFIALYYAERNDKEKTYEWLQRSFDRHEVEMTWLIEEPVLAPFRDDQQYKSLLKKMKFPATVVRKMI</sequence>
<keyword evidence="4" id="KW-0812">Transmembrane</keyword>
<evidence type="ECO:0000259" key="5">
    <source>
        <dbReference type="PROSITE" id="PS01124"/>
    </source>
</evidence>
<evidence type="ECO:0000256" key="3">
    <source>
        <dbReference type="ARBA" id="ARBA00023163"/>
    </source>
</evidence>
<dbReference type="InterPro" id="IPR018060">
    <property type="entry name" value="HTH_AraC"/>
</dbReference>
<dbReference type="PRINTS" id="PR00032">
    <property type="entry name" value="HTHARAC"/>
</dbReference>
<keyword evidence="1" id="KW-0805">Transcription regulation</keyword>
<dbReference type="Gene3D" id="1.10.10.60">
    <property type="entry name" value="Homeodomain-like"/>
    <property type="match status" value="2"/>
</dbReference>
<dbReference type="GO" id="GO:0003700">
    <property type="term" value="F:DNA-binding transcription factor activity"/>
    <property type="evidence" value="ECO:0007669"/>
    <property type="project" value="InterPro"/>
</dbReference>
<evidence type="ECO:0000256" key="1">
    <source>
        <dbReference type="ARBA" id="ARBA00023015"/>
    </source>
</evidence>
<protein>
    <recommendedName>
        <fullName evidence="5">HTH araC/xylS-type domain-containing protein</fullName>
    </recommendedName>
</protein>
<dbReference type="PANTHER" id="PTHR43280:SF2">
    <property type="entry name" value="HTH-TYPE TRANSCRIPTIONAL REGULATOR EXSA"/>
    <property type="match status" value="1"/>
</dbReference>
<dbReference type="InterPro" id="IPR020449">
    <property type="entry name" value="Tscrpt_reg_AraC-type_HTH"/>
</dbReference>
<dbReference type="Pfam" id="PF12833">
    <property type="entry name" value="HTH_18"/>
    <property type="match status" value="1"/>
</dbReference>
<dbReference type="GO" id="GO:0043565">
    <property type="term" value="F:sequence-specific DNA binding"/>
    <property type="evidence" value="ECO:0007669"/>
    <property type="project" value="InterPro"/>
</dbReference>
<evidence type="ECO:0000256" key="4">
    <source>
        <dbReference type="SAM" id="Phobius"/>
    </source>
</evidence>
<feature type="transmembrane region" description="Helical" evidence="4">
    <location>
        <begin position="148"/>
        <end position="166"/>
    </location>
</feature>
<dbReference type="SMART" id="SM00342">
    <property type="entry name" value="HTH_ARAC"/>
    <property type="match status" value="1"/>
</dbReference>
<dbReference type="EMBL" id="CP028136">
    <property type="protein sequence ID" value="AVR46346.1"/>
    <property type="molecule type" value="Genomic_DNA"/>
</dbReference>
<dbReference type="InterPro" id="IPR011990">
    <property type="entry name" value="TPR-like_helical_dom_sf"/>
</dbReference>
<dbReference type="PANTHER" id="PTHR43280">
    <property type="entry name" value="ARAC-FAMILY TRANSCRIPTIONAL REGULATOR"/>
    <property type="match status" value="1"/>
</dbReference>
<dbReference type="Proteomes" id="UP000241507">
    <property type="component" value="Chromosome"/>
</dbReference>
<dbReference type="KEGG" id="grs:C7S20_14325"/>
<dbReference type="SUPFAM" id="SSF48452">
    <property type="entry name" value="TPR-like"/>
    <property type="match status" value="2"/>
</dbReference>
<evidence type="ECO:0000313" key="6">
    <source>
        <dbReference type="EMBL" id="AVR46346.1"/>
    </source>
</evidence>
<reference evidence="7" key="1">
    <citation type="submission" date="2018-03" db="EMBL/GenBank/DDBJ databases">
        <title>Gramella fulva sp. nov., isolated from a dry surface of tidal flat.</title>
        <authorList>
            <person name="Hwang S.H."/>
            <person name="Hwang W.M."/>
            <person name="Kang K."/>
            <person name="Ahn T.-Y."/>
        </authorList>
    </citation>
    <scope>NUCLEOTIDE SEQUENCE [LARGE SCALE GENOMIC DNA]</scope>
    <source>
        <strain evidence="7">SH35</strain>
    </source>
</reference>
<evidence type="ECO:0000256" key="2">
    <source>
        <dbReference type="ARBA" id="ARBA00023125"/>
    </source>
</evidence>
<feature type="domain" description="HTH araC/xylS-type" evidence="5">
    <location>
        <begin position="23"/>
        <end position="122"/>
    </location>
</feature>
<dbReference type="SUPFAM" id="SSF46689">
    <property type="entry name" value="Homeodomain-like"/>
    <property type="match status" value="1"/>
</dbReference>
<keyword evidence="2" id="KW-0238">DNA-binding</keyword>
<keyword evidence="3" id="KW-0804">Transcription</keyword>
<dbReference type="AlphaFoldDB" id="A0A2R3Z7V3"/>
<dbReference type="InterPro" id="IPR009057">
    <property type="entry name" value="Homeodomain-like_sf"/>
</dbReference>